<proteinExistence type="predicted"/>
<evidence type="ECO:0000313" key="1">
    <source>
        <dbReference type="EMBL" id="CUS03152.2"/>
    </source>
</evidence>
<protein>
    <recommendedName>
        <fullName evidence="3">Transcriptional regulator</fullName>
    </recommendedName>
</protein>
<dbReference type="AlphaFoldDB" id="A0A160T135"/>
<accession>A0A160T135</accession>
<dbReference type="Pfam" id="PF13711">
    <property type="entry name" value="DUF4160"/>
    <property type="match status" value="1"/>
</dbReference>
<dbReference type="EMBL" id="LN890655">
    <property type="protein sequence ID" value="CUS03152.2"/>
    <property type="molecule type" value="Genomic_DNA"/>
</dbReference>
<gene>
    <name evidence="1" type="ORF">CFX0092_A1274</name>
</gene>
<evidence type="ECO:0008006" key="3">
    <source>
        <dbReference type="Google" id="ProtNLM"/>
    </source>
</evidence>
<dbReference type="OrthoDB" id="122670at2"/>
<keyword evidence="2" id="KW-1185">Reference proteome</keyword>
<reference evidence="1" key="1">
    <citation type="submission" date="2016-01" db="EMBL/GenBank/DDBJ databases">
        <authorList>
            <person name="Mcilroy J.S."/>
            <person name="Karst M S."/>
            <person name="Albertsen M."/>
        </authorList>
    </citation>
    <scope>NUCLEOTIDE SEQUENCE</scope>
    <source>
        <strain evidence="1">Cfx-K</strain>
    </source>
</reference>
<dbReference type="KEGG" id="pbf:CFX0092_A1274"/>
<dbReference type="Proteomes" id="UP000215027">
    <property type="component" value="Chromosome I"/>
</dbReference>
<name>A0A160T135_9CHLR</name>
<organism evidence="1 2">
    <name type="scientific">Candidatus Promineifilum breve</name>
    <dbReference type="NCBI Taxonomy" id="1806508"/>
    <lineage>
        <taxon>Bacteria</taxon>
        <taxon>Bacillati</taxon>
        <taxon>Chloroflexota</taxon>
        <taxon>Ardenticatenia</taxon>
        <taxon>Candidatus Promineifilales</taxon>
        <taxon>Candidatus Promineifilaceae</taxon>
        <taxon>Candidatus Promineifilum</taxon>
    </lineage>
</organism>
<evidence type="ECO:0000313" key="2">
    <source>
        <dbReference type="Proteomes" id="UP000215027"/>
    </source>
</evidence>
<sequence length="88" mass="10161">MPEISRFYGIIVRVFYETTRHQLPHFHAAYGDHLASFTIDPPALLAGSMPRKQLHLILAWAELHQDDLLANWERARDQLPLHKIPGLP</sequence>
<dbReference type="RefSeq" id="WP_095042688.1">
    <property type="nucleotide sequence ID" value="NZ_LN890655.1"/>
</dbReference>
<dbReference type="InterPro" id="IPR025427">
    <property type="entry name" value="DUF4160"/>
</dbReference>